<reference evidence="1" key="1">
    <citation type="submission" date="2021-06" db="EMBL/GenBank/DDBJ databases">
        <authorList>
            <person name="Kallberg Y."/>
            <person name="Tangrot J."/>
            <person name="Rosling A."/>
        </authorList>
    </citation>
    <scope>NUCLEOTIDE SEQUENCE</scope>
    <source>
        <strain evidence="1">FL966</strain>
    </source>
</reference>
<sequence>MEILSLDKINAIINHTINHWTNTFGIQNHNTSEARSGLLNYINMINNFYKIGNYGDGYIDNIRNQAFSQVQTILTNAYNKGIHYWAEGMLHQVSHRITWINNNDTFLGFDNKIFNDFKHNINIEVIASTLNVSSLNIYHYSERTLHEISYYVYQKIIEINMYNHQYKKSQMDEYNQLKLQMEKNILIINQILNNLHIKYSFNETLETKLKKLLKCSN</sequence>
<dbReference type="EMBL" id="CAJVQA010011367">
    <property type="protein sequence ID" value="CAG8706603.1"/>
    <property type="molecule type" value="Genomic_DNA"/>
</dbReference>
<dbReference type="AlphaFoldDB" id="A0A9N9HUI2"/>
<proteinExistence type="predicted"/>
<gene>
    <name evidence="1" type="ORF">CPELLU_LOCUS12111</name>
</gene>
<evidence type="ECO:0000313" key="1">
    <source>
        <dbReference type="EMBL" id="CAG8706603.1"/>
    </source>
</evidence>
<keyword evidence="2" id="KW-1185">Reference proteome</keyword>
<dbReference type="Proteomes" id="UP000789759">
    <property type="component" value="Unassembled WGS sequence"/>
</dbReference>
<accession>A0A9N9HUI2</accession>
<evidence type="ECO:0000313" key="2">
    <source>
        <dbReference type="Proteomes" id="UP000789759"/>
    </source>
</evidence>
<comment type="caution">
    <text evidence="1">The sequence shown here is derived from an EMBL/GenBank/DDBJ whole genome shotgun (WGS) entry which is preliminary data.</text>
</comment>
<protein>
    <submittedName>
        <fullName evidence="1">1066_t:CDS:1</fullName>
    </submittedName>
</protein>
<name>A0A9N9HUI2_9GLOM</name>
<organism evidence="1 2">
    <name type="scientific">Cetraspora pellucida</name>
    <dbReference type="NCBI Taxonomy" id="1433469"/>
    <lineage>
        <taxon>Eukaryota</taxon>
        <taxon>Fungi</taxon>
        <taxon>Fungi incertae sedis</taxon>
        <taxon>Mucoromycota</taxon>
        <taxon>Glomeromycotina</taxon>
        <taxon>Glomeromycetes</taxon>
        <taxon>Diversisporales</taxon>
        <taxon>Gigasporaceae</taxon>
        <taxon>Cetraspora</taxon>
    </lineage>
</organism>